<evidence type="ECO:0000256" key="6">
    <source>
        <dbReference type="ARBA" id="ARBA00022679"/>
    </source>
</evidence>
<comment type="cofactor">
    <cofactor evidence="1">
        <name>Mg(2+)</name>
        <dbReference type="ChEBI" id="CHEBI:18420"/>
    </cofactor>
</comment>
<evidence type="ECO:0000256" key="10">
    <source>
        <dbReference type="ARBA" id="ARBA00031306"/>
    </source>
</evidence>
<evidence type="ECO:0000256" key="5">
    <source>
        <dbReference type="ARBA" id="ARBA00022630"/>
    </source>
</evidence>
<dbReference type="Gene3D" id="3.10.520.10">
    <property type="entry name" value="ApbE-like domains"/>
    <property type="match status" value="1"/>
</dbReference>
<dbReference type="PANTHER" id="PTHR30040">
    <property type="entry name" value="THIAMINE BIOSYNTHESIS LIPOPROTEIN APBE"/>
    <property type="match status" value="1"/>
</dbReference>
<keyword evidence="8 12" id="KW-0274">FAD</keyword>
<comment type="catalytic activity">
    <reaction evidence="11 12">
        <text>L-threonyl-[protein] + FAD = FMN-L-threonyl-[protein] + AMP + H(+)</text>
        <dbReference type="Rhea" id="RHEA:36847"/>
        <dbReference type="Rhea" id="RHEA-COMP:11060"/>
        <dbReference type="Rhea" id="RHEA-COMP:11061"/>
        <dbReference type="ChEBI" id="CHEBI:15378"/>
        <dbReference type="ChEBI" id="CHEBI:30013"/>
        <dbReference type="ChEBI" id="CHEBI:57692"/>
        <dbReference type="ChEBI" id="CHEBI:74257"/>
        <dbReference type="ChEBI" id="CHEBI:456215"/>
        <dbReference type="EC" id="2.7.1.180"/>
    </reaction>
</comment>
<dbReference type="InterPro" id="IPR003374">
    <property type="entry name" value="ApbE-like_sf"/>
</dbReference>
<evidence type="ECO:0000313" key="14">
    <source>
        <dbReference type="Proteomes" id="UP000887104"/>
    </source>
</evidence>
<evidence type="ECO:0000256" key="11">
    <source>
        <dbReference type="ARBA" id="ARBA00048540"/>
    </source>
</evidence>
<keyword evidence="7 12" id="KW-0479">Metal-binding</keyword>
<reference evidence="13" key="1">
    <citation type="submission" date="2021-05" db="EMBL/GenBank/DDBJ databases">
        <title>Molecular characterization for Shewanella algae harboring chromosomal blaOXA-55-like strains isolated from clinical and environment sample.</title>
        <authorList>
            <person name="Ohama Y."/>
            <person name="Aoki K."/>
            <person name="Harada S."/>
            <person name="Moriya K."/>
            <person name="Ishii Y."/>
            <person name="Tateda K."/>
        </authorList>
    </citation>
    <scope>NUCLEOTIDE SEQUENCE</scope>
    <source>
        <strain evidence="13">JCM 11563</strain>
    </source>
</reference>
<gene>
    <name evidence="13" type="primary">apbE_2</name>
    <name evidence="13" type="ORF">TUM4438_40860</name>
</gene>
<proteinExistence type="inferred from homology"/>
<sequence length="343" mass="37735">MNMHKFLYLLLCLFVPQVWGMTQNIHFSGETMGTTYSVQLDLTNIDVTAEELKRRVELELDKVNQSLSVFNEDSEITRVNRSTSKEPITLSNRLYDVLEISKQVSLQTDGALDITLGPVIEFWGFGVKPRELKQKDRGQLELARSKTGMDGFALGADKLEKIIPSLTINPSAVAKGYGVDRVANVLSEAGVNRYLVEIGGEIVTKGETAEGKSWKVAITRPEKLSLQFQQVVGLNNMAIATSGSYVNYIETAGQTLSHIIDPETGMPIKNTVVSTTVLHPQCAVADGFATAFMVLNLNRSIEIANQLGLAVMLIEKTEQGFKAHFSHAIYPYLLNHSGTQNGV</sequence>
<name>A0ABQ4PQG6_9GAMM</name>
<keyword evidence="14" id="KW-1185">Reference proteome</keyword>
<dbReference type="Proteomes" id="UP000887104">
    <property type="component" value="Unassembled WGS sequence"/>
</dbReference>
<keyword evidence="6 12" id="KW-0808">Transferase</keyword>
<evidence type="ECO:0000256" key="9">
    <source>
        <dbReference type="ARBA" id="ARBA00022842"/>
    </source>
</evidence>
<evidence type="ECO:0000256" key="8">
    <source>
        <dbReference type="ARBA" id="ARBA00022827"/>
    </source>
</evidence>
<protein>
    <recommendedName>
        <fullName evidence="4 12">FAD:protein FMN transferase</fullName>
        <ecNumber evidence="3 12">2.7.1.180</ecNumber>
    </recommendedName>
    <alternativeName>
        <fullName evidence="10 12">Flavin transferase</fullName>
    </alternativeName>
</protein>
<dbReference type="PANTHER" id="PTHR30040:SF2">
    <property type="entry name" value="FAD:PROTEIN FMN TRANSFERASE"/>
    <property type="match status" value="1"/>
</dbReference>
<evidence type="ECO:0000256" key="7">
    <source>
        <dbReference type="ARBA" id="ARBA00022723"/>
    </source>
</evidence>
<evidence type="ECO:0000313" key="13">
    <source>
        <dbReference type="EMBL" id="GIU51389.1"/>
    </source>
</evidence>
<dbReference type="EMBL" id="BPEY01000115">
    <property type="protein sequence ID" value="GIU51389.1"/>
    <property type="molecule type" value="Genomic_DNA"/>
</dbReference>
<comment type="caution">
    <text evidence="13">The sequence shown here is derived from an EMBL/GenBank/DDBJ whole genome shotgun (WGS) entry which is preliminary data.</text>
</comment>
<evidence type="ECO:0000256" key="3">
    <source>
        <dbReference type="ARBA" id="ARBA00011955"/>
    </source>
</evidence>
<accession>A0ABQ4PQG6</accession>
<evidence type="ECO:0000256" key="4">
    <source>
        <dbReference type="ARBA" id="ARBA00016337"/>
    </source>
</evidence>
<dbReference type="InterPro" id="IPR024932">
    <property type="entry name" value="ApbE"/>
</dbReference>
<dbReference type="SUPFAM" id="SSF143631">
    <property type="entry name" value="ApbE-like"/>
    <property type="match status" value="1"/>
</dbReference>
<dbReference type="GO" id="GO:0016740">
    <property type="term" value="F:transferase activity"/>
    <property type="evidence" value="ECO:0007669"/>
    <property type="project" value="UniProtKB-KW"/>
</dbReference>
<dbReference type="Pfam" id="PF02424">
    <property type="entry name" value="ApbE"/>
    <property type="match status" value="1"/>
</dbReference>
<keyword evidence="9 12" id="KW-0460">Magnesium</keyword>
<dbReference type="EC" id="2.7.1.180" evidence="3 12"/>
<organism evidence="13 14">
    <name type="scientific">Shewanella sairae</name>
    <dbReference type="NCBI Taxonomy" id="190310"/>
    <lineage>
        <taxon>Bacteria</taxon>
        <taxon>Pseudomonadati</taxon>
        <taxon>Pseudomonadota</taxon>
        <taxon>Gammaproteobacteria</taxon>
        <taxon>Alteromonadales</taxon>
        <taxon>Shewanellaceae</taxon>
        <taxon>Shewanella</taxon>
    </lineage>
</organism>
<evidence type="ECO:0000256" key="2">
    <source>
        <dbReference type="ARBA" id="ARBA00008282"/>
    </source>
</evidence>
<evidence type="ECO:0000256" key="1">
    <source>
        <dbReference type="ARBA" id="ARBA00001946"/>
    </source>
</evidence>
<comment type="similarity">
    <text evidence="2 12">Belongs to the ApbE family.</text>
</comment>
<evidence type="ECO:0000256" key="12">
    <source>
        <dbReference type="PIRNR" id="PIRNR006268"/>
    </source>
</evidence>
<keyword evidence="5 12" id="KW-0285">Flavoprotein</keyword>
<dbReference type="PIRSF" id="PIRSF006268">
    <property type="entry name" value="ApbE"/>
    <property type="match status" value="1"/>
</dbReference>